<proteinExistence type="predicted"/>
<evidence type="ECO:0000259" key="3">
    <source>
        <dbReference type="PROSITE" id="PS50102"/>
    </source>
</evidence>
<dbReference type="SUPFAM" id="SSF54928">
    <property type="entry name" value="RNA-binding domain, RBD"/>
    <property type="match status" value="1"/>
</dbReference>
<keyword evidence="5" id="KW-1185">Reference proteome</keyword>
<dbReference type="SMART" id="SM00360">
    <property type="entry name" value="RRM"/>
    <property type="match status" value="1"/>
</dbReference>
<name>K9UGH7_CHAP6</name>
<dbReference type="KEGG" id="cmp:Cha6605_2886"/>
<dbReference type="AlphaFoldDB" id="K9UGH7"/>
<dbReference type="InterPro" id="IPR052462">
    <property type="entry name" value="SLIRP/GR-RBP-like"/>
</dbReference>
<dbReference type="InterPro" id="IPR012677">
    <property type="entry name" value="Nucleotide-bd_a/b_plait_sf"/>
</dbReference>
<dbReference type="eggNOG" id="COG0724">
    <property type="taxonomic scope" value="Bacteria"/>
</dbReference>
<dbReference type="GO" id="GO:0003723">
    <property type="term" value="F:RNA binding"/>
    <property type="evidence" value="ECO:0007669"/>
    <property type="project" value="UniProtKB-KW"/>
</dbReference>
<dbReference type="RefSeq" id="WP_015160064.1">
    <property type="nucleotide sequence ID" value="NC_019697.1"/>
</dbReference>
<dbReference type="InterPro" id="IPR035979">
    <property type="entry name" value="RBD_domain_sf"/>
</dbReference>
<dbReference type="InterPro" id="IPR000504">
    <property type="entry name" value="RRM_dom"/>
</dbReference>
<organism evidence="4 5">
    <name type="scientific">Chamaesiphon minutus (strain ATCC 27169 / PCC 6605)</name>
    <dbReference type="NCBI Taxonomy" id="1173020"/>
    <lineage>
        <taxon>Bacteria</taxon>
        <taxon>Bacillati</taxon>
        <taxon>Cyanobacteriota</taxon>
        <taxon>Cyanophyceae</taxon>
        <taxon>Gomontiellales</taxon>
        <taxon>Chamaesiphonaceae</taxon>
        <taxon>Chamaesiphon</taxon>
    </lineage>
</organism>
<sequence>MSIRLYVGNLPKSDVEREELQTVFADAGELVSVKVIKDRKTGKCRGFGFVTVETDEQADQIIEKYNGAMFQELPIKIEKALPKAKGQDDEDGEASESTEPREPSTVPKPNLSNKGNASSTSTPRRSSGGGGSKKGARKEGAKSTTNNNNNTYTSSTNTESFQPDPRWAGKLAELKDKLAQSGNL</sequence>
<dbReference type="EMBL" id="CP003600">
    <property type="protein sequence ID" value="AFY93920.1"/>
    <property type="molecule type" value="Genomic_DNA"/>
</dbReference>
<feature type="compositionally biased region" description="Low complexity" evidence="2">
    <location>
        <begin position="117"/>
        <end position="126"/>
    </location>
</feature>
<feature type="domain" description="RRM" evidence="3">
    <location>
        <begin position="3"/>
        <end position="82"/>
    </location>
</feature>
<gene>
    <name evidence="4" type="ORF">Cha6605_2886</name>
</gene>
<dbReference type="PATRIC" id="fig|1173020.3.peg.3292"/>
<dbReference type="PANTHER" id="PTHR48027">
    <property type="entry name" value="HETEROGENEOUS NUCLEAR RIBONUCLEOPROTEIN 87F-RELATED"/>
    <property type="match status" value="1"/>
</dbReference>
<reference evidence="4 5" key="1">
    <citation type="submission" date="2012-05" db="EMBL/GenBank/DDBJ databases">
        <title>Finished chromosome of genome of Chamaesiphon sp. PCC 6605.</title>
        <authorList>
            <consortium name="US DOE Joint Genome Institute"/>
            <person name="Gugger M."/>
            <person name="Coursin T."/>
            <person name="Rippka R."/>
            <person name="Tandeau De Marsac N."/>
            <person name="Huntemann M."/>
            <person name="Wei C.-L."/>
            <person name="Han J."/>
            <person name="Detter J.C."/>
            <person name="Han C."/>
            <person name="Tapia R."/>
            <person name="Chen A."/>
            <person name="Kyrpides N."/>
            <person name="Mavromatis K."/>
            <person name="Markowitz V."/>
            <person name="Szeto E."/>
            <person name="Ivanova N."/>
            <person name="Pagani I."/>
            <person name="Pati A."/>
            <person name="Goodwin L."/>
            <person name="Nordberg H.P."/>
            <person name="Cantor M.N."/>
            <person name="Hua S.X."/>
            <person name="Woyke T."/>
            <person name="Kerfeld C.A."/>
        </authorList>
    </citation>
    <scope>NUCLEOTIDE SEQUENCE [LARGE SCALE GENOMIC DNA]</scope>
    <source>
        <strain evidence="5">ATCC 27169 / PCC 6605</strain>
    </source>
</reference>
<protein>
    <submittedName>
        <fullName evidence="4">RRM domain-containing RNA-binding protein</fullName>
    </submittedName>
</protein>
<accession>K9UGH7</accession>
<dbReference type="OrthoDB" id="465167at2"/>
<dbReference type="PROSITE" id="PS50102">
    <property type="entry name" value="RRM"/>
    <property type="match status" value="1"/>
</dbReference>
<evidence type="ECO:0000256" key="1">
    <source>
        <dbReference type="ARBA" id="ARBA00022884"/>
    </source>
</evidence>
<evidence type="ECO:0000313" key="4">
    <source>
        <dbReference type="EMBL" id="AFY93920.1"/>
    </source>
</evidence>
<evidence type="ECO:0000256" key="2">
    <source>
        <dbReference type="SAM" id="MobiDB-lite"/>
    </source>
</evidence>
<dbReference type="Proteomes" id="UP000010366">
    <property type="component" value="Chromosome"/>
</dbReference>
<keyword evidence="1" id="KW-0694">RNA-binding</keyword>
<dbReference type="Pfam" id="PF00076">
    <property type="entry name" value="RRM_1"/>
    <property type="match status" value="1"/>
</dbReference>
<evidence type="ECO:0000313" key="5">
    <source>
        <dbReference type="Proteomes" id="UP000010366"/>
    </source>
</evidence>
<dbReference type="HOGENOM" id="CLU_012062_28_2_3"/>
<dbReference type="STRING" id="1173020.Cha6605_2886"/>
<feature type="region of interest" description="Disordered" evidence="2">
    <location>
        <begin position="80"/>
        <end position="170"/>
    </location>
</feature>
<dbReference type="Gene3D" id="3.30.70.330">
    <property type="match status" value="1"/>
</dbReference>
<feature type="compositionally biased region" description="Low complexity" evidence="2">
    <location>
        <begin position="142"/>
        <end position="158"/>
    </location>
</feature>